<dbReference type="PANTHER" id="PTHR46157:SF4">
    <property type="entry name" value="K(+) EFFLUX ANTIPORTER 3, CHLOROPLASTIC"/>
    <property type="match status" value="1"/>
</dbReference>
<feature type="region of interest" description="Disordered" evidence="1">
    <location>
        <begin position="214"/>
        <end position="256"/>
    </location>
</feature>
<evidence type="ECO:0000313" key="3">
    <source>
        <dbReference type="EMBL" id="EFJ16565.1"/>
    </source>
</evidence>
<dbReference type="Gene3D" id="3.40.50.720">
    <property type="entry name" value="NAD(P)-binding Rossmann-like Domain"/>
    <property type="match status" value="1"/>
</dbReference>
<sequence>MEIINDLGLDGLTFLIATVLLSKLSVLYTFPSLARLKALAKYAFRMGFARRLSFHLMELRKILEFFFHSRPDLVNIRTVNEGVVIGAGLSLSSSVFVLQDIAMASGTSSGWRAKTQGSDGDVHYQEKRVELLRLAFPQIPIYARAQGLGHLPQLKAAGATDAILETAETSVELGSVLLRGLGVMADDVNFLTRVMRESLEVQAQVAIESKNAGEFDKAFSDDGNGSGSLQDDQQGKPEKRDETVSYSVLPSGKETP</sequence>
<reference evidence="3 4" key="1">
    <citation type="journal article" date="2011" name="Science">
        <title>The Selaginella genome identifies genetic changes associated with the evolution of vascular plants.</title>
        <authorList>
            <person name="Banks J.A."/>
            <person name="Nishiyama T."/>
            <person name="Hasebe M."/>
            <person name="Bowman J.L."/>
            <person name="Gribskov M."/>
            <person name="dePamphilis C."/>
            <person name="Albert V.A."/>
            <person name="Aono N."/>
            <person name="Aoyama T."/>
            <person name="Ambrose B.A."/>
            <person name="Ashton N.W."/>
            <person name="Axtell M.J."/>
            <person name="Barker E."/>
            <person name="Barker M.S."/>
            <person name="Bennetzen J.L."/>
            <person name="Bonawitz N.D."/>
            <person name="Chapple C."/>
            <person name="Cheng C."/>
            <person name="Correa L.G."/>
            <person name="Dacre M."/>
            <person name="DeBarry J."/>
            <person name="Dreyer I."/>
            <person name="Elias M."/>
            <person name="Engstrom E.M."/>
            <person name="Estelle M."/>
            <person name="Feng L."/>
            <person name="Finet C."/>
            <person name="Floyd S.K."/>
            <person name="Frommer W.B."/>
            <person name="Fujita T."/>
            <person name="Gramzow L."/>
            <person name="Gutensohn M."/>
            <person name="Harholt J."/>
            <person name="Hattori M."/>
            <person name="Heyl A."/>
            <person name="Hirai T."/>
            <person name="Hiwatashi Y."/>
            <person name="Ishikawa M."/>
            <person name="Iwata M."/>
            <person name="Karol K.G."/>
            <person name="Koehler B."/>
            <person name="Kolukisaoglu U."/>
            <person name="Kubo M."/>
            <person name="Kurata T."/>
            <person name="Lalonde S."/>
            <person name="Li K."/>
            <person name="Li Y."/>
            <person name="Litt A."/>
            <person name="Lyons E."/>
            <person name="Manning G."/>
            <person name="Maruyama T."/>
            <person name="Michael T.P."/>
            <person name="Mikami K."/>
            <person name="Miyazaki S."/>
            <person name="Morinaga S."/>
            <person name="Murata T."/>
            <person name="Mueller-Roeber B."/>
            <person name="Nelson D.R."/>
            <person name="Obara M."/>
            <person name="Oguri Y."/>
            <person name="Olmstead R.G."/>
            <person name="Onodera N."/>
            <person name="Petersen B.L."/>
            <person name="Pils B."/>
            <person name="Prigge M."/>
            <person name="Rensing S.A."/>
            <person name="Riano-Pachon D.M."/>
            <person name="Roberts A.W."/>
            <person name="Sato Y."/>
            <person name="Scheller H.V."/>
            <person name="Schulz B."/>
            <person name="Schulz C."/>
            <person name="Shakirov E.V."/>
            <person name="Shibagaki N."/>
            <person name="Shinohara N."/>
            <person name="Shippen D.E."/>
            <person name="Soerensen I."/>
            <person name="Sotooka R."/>
            <person name="Sugimoto N."/>
            <person name="Sugita M."/>
            <person name="Sumikawa N."/>
            <person name="Tanurdzic M."/>
            <person name="Theissen G."/>
            <person name="Ulvskov P."/>
            <person name="Wakazuki S."/>
            <person name="Weng J.K."/>
            <person name="Willats W.W."/>
            <person name="Wipf D."/>
            <person name="Wolf P.G."/>
            <person name="Yang L."/>
            <person name="Zimmer A.D."/>
            <person name="Zhu Q."/>
            <person name="Mitros T."/>
            <person name="Hellsten U."/>
            <person name="Loque D."/>
            <person name="Otillar R."/>
            <person name="Salamov A."/>
            <person name="Schmutz J."/>
            <person name="Shapiro H."/>
            <person name="Lindquist E."/>
            <person name="Lucas S."/>
            <person name="Rokhsar D."/>
            <person name="Grigoriev I.V."/>
        </authorList>
    </citation>
    <scope>NUCLEOTIDE SEQUENCE [LARGE SCALE GENOMIC DNA]</scope>
</reference>
<protein>
    <submittedName>
        <fullName evidence="3">Uncharacterized protein</fullName>
    </submittedName>
</protein>
<dbReference type="HOGENOM" id="CLU_1087406_0_0_1"/>
<gene>
    <name evidence="3" type="ORF">SELMODRAFT_421812</name>
</gene>
<dbReference type="STRING" id="88036.D8SGF6"/>
<dbReference type="EMBL" id="GL377618">
    <property type="protein sequence ID" value="EFJ16565.1"/>
    <property type="molecule type" value="Genomic_DNA"/>
</dbReference>
<keyword evidence="2" id="KW-1133">Transmembrane helix</keyword>
<keyword evidence="4" id="KW-1185">Reference proteome</keyword>
<proteinExistence type="predicted"/>
<name>D8SGF6_SELML</name>
<evidence type="ECO:0000313" key="4">
    <source>
        <dbReference type="Proteomes" id="UP000001514"/>
    </source>
</evidence>
<keyword evidence="2" id="KW-0812">Transmembrane</keyword>
<evidence type="ECO:0000256" key="2">
    <source>
        <dbReference type="SAM" id="Phobius"/>
    </source>
</evidence>
<feature type="transmembrane region" description="Helical" evidence="2">
    <location>
        <begin position="12"/>
        <end position="36"/>
    </location>
</feature>
<keyword evidence="2" id="KW-0472">Membrane</keyword>
<dbReference type="InParanoid" id="D8SGF6"/>
<organism evidence="4">
    <name type="scientific">Selaginella moellendorffii</name>
    <name type="common">Spikemoss</name>
    <dbReference type="NCBI Taxonomy" id="88036"/>
    <lineage>
        <taxon>Eukaryota</taxon>
        <taxon>Viridiplantae</taxon>
        <taxon>Streptophyta</taxon>
        <taxon>Embryophyta</taxon>
        <taxon>Tracheophyta</taxon>
        <taxon>Lycopodiopsida</taxon>
        <taxon>Selaginellales</taxon>
        <taxon>Selaginellaceae</taxon>
        <taxon>Selaginella</taxon>
    </lineage>
</organism>
<dbReference type="Proteomes" id="UP000001514">
    <property type="component" value="Unassembled WGS sequence"/>
</dbReference>
<dbReference type="Gramene" id="EFJ16565">
    <property type="protein sequence ID" value="EFJ16565"/>
    <property type="gene ID" value="SELMODRAFT_421812"/>
</dbReference>
<dbReference type="AlphaFoldDB" id="D8SGF6"/>
<dbReference type="KEGG" id="smo:SELMODRAFT_421812"/>
<evidence type="ECO:0000256" key="1">
    <source>
        <dbReference type="SAM" id="MobiDB-lite"/>
    </source>
</evidence>
<dbReference type="PANTHER" id="PTHR46157">
    <property type="entry name" value="K(+) EFFLUX ANTIPORTER 3, CHLOROPLASTIC"/>
    <property type="match status" value="1"/>
</dbReference>
<dbReference type="eggNOG" id="KOG1650">
    <property type="taxonomic scope" value="Eukaryota"/>
</dbReference>
<accession>D8SGF6</accession>
<feature type="compositionally biased region" description="Basic and acidic residues" evidence="1">
    <location>
        <begin position="233"/>
        <end position="243"/>
    </location>
</feature>